<name>A0A7T4QY48_9GAMM</name>
<dbReference type="EMBL" id="CP066167">
    <property type="protein sequence ID" value="QQD16959.1"/>
    <property type="molecule type" value="Genomic_DNA"/>
</dbReference>
<dbReference type="KEGG" id="snan:I6N98_11265"/>
<dbReference type="PANTHER" id="PTHR43648:SF1">
    <property type="entry name" value="ELECTRON TRANSFER FLAVOPROTEIN BETA SUBUNIT LYSINE METHYLTRANSFERASE"/>
    <property type="match status" value="1"/>
</dbReference>
<accession>A0A7T4QY48</accession>
<dbReference type="RefSeq" id="WP_198568461.1">
    <property type="nucleotide sequence ID" value="NZ_CP066167.1"/>
</dbReference>
<keyword evidence="4" id="KW-1185">Reference proteome</keyword>
<evidence type="ECO:0000256" key="2">
    <source>
        <dbReference type="ARBA" id="ARBA00022679"/>
    </source>
</evidence>
<sequence>MELGFQSPALGPENRLDSDKLLAPLRAILPEARLEWLPLPEVPELGLLLLNQDYPQHTLTPEQSLRIMQYPAYWCFCWASGQVLARYLLDNPDVVAGRRVLDFGCGSGIAAIAAARAGAKQVVACDLDRDALLASRINAQGNGVVLDYSEDFFADQQHYDVILVADVLYDRANLPLLAQFLERADEVLVADSRVKDFNFPGYRHLGLYRADTVPDLAESEEFSRVNLYRGIAEARQL</sequence>
<dbReference type="CDD" id="cd02440">
    <property type="entry name" value="AdoMet_MTases"/>
    <property type="match status" value="1"/>
</dbReference>
<keyword evidence="2 3" id="KW-0808">Transferase</keyword>
<dbReference type="Pfam" id="PF06325">
    <property type="entry name" value="PrmA"/>
    <property type="match status" value="1"/>
</dbReference>
<dbReference type="AlphaFoldDB" id="A0A7T4QY48"/>
<protein>
    <submittedName>
        <fullName evidence="3">Methyltransferase</fullName>
    </submittedName>
</protein>
<dbReference type="PANTHER" id="PTHR43648">
    <property type="entry name" value="ELECTRON TRANSFER FLAVOPROTEIN BETA SUBUNIT LYSINE METHYLTRANSFERASE"/>
    <property type="match status" value="1"/>
</dbReference>
<dbReference type="Proteomes" id="UP000596063">
    <property type="component" value="Chromosome"/>
</dbReference>
<dbReference type="GO" id="GO:0016279">
    <property type="term" value="F:protein-lysine N-methyltransferase activity"/>
    <property type="evidence" value="ECO:0007669"/>
    <property type="project" value="TreeGrafter"/>
</dbReference>
<dbReference type="InterPro" id="IPR029063">
    <property type="entry name" value="SAM-dependent_MTases_sf"/>
</dbReference>
<dbReference type="Gene3D" id="3.40.50.150">
    <property type="entry name" value="Vaccinia Virus protein VP39"/>
    <property type="match status" value="1"/>
</dbReference>
<dbReference type="SUPFAM" id="SSF53335">
    <property type="entry name" value="S-adenosyl-L-methionine-dependent methyltransferases"/>
    <property type="match status" value="1"/>
</dbReference>
<evidence type="ECO:0000313" key="3">
    <source>
        <dbReference type="EMBL" id="QQD16959.1"/>
    </source>
</evidence>
<evidence type="ECO:0000256" key="1">
    <source>
        <dbReference type="ARBA" id="ARBA00022603"/>
    </source>
</evidence>
<evidence type="ECO:0000313" key="4">
    <source>
        <dbReference type="Proteomes" id="UP000596063"/>
    </source>
</evidence>
<reference evidence="3 4" key="1">
    <citation type="submission" date="2020-12" db="EMBL/GenBank/DDBJ databases">
        <authorList>
            <person name="Shan Y."/>
        </authorList>
    </citation>
    <scope>NUCLEOTIDE SEQUENCE [LARGE SCALE GENOMIC DNA]</scope>
    <source>
        <strain evidence="4">csc3.9</strain>
    </source>
</reference>
<keyword evidence="1 3" id="KW-0489">Methyltransferase</keyword>
<gene>
    <name evidence="3" type="ORF">I6N98_11265</name>
</gene>
<organism evidence="3 4">
    <name type="scientific">Spongiibacter nanhainus</name>
    <dbReference type="NCBI Taxonomy" id="2794344"/>
    <lineage>
        <taxon>Bacteria</taxon>
        <taxon>Pseudomonadati</taxon>
        <taxon>Pseudomonadota</taxon>
        <taxon>Gammaproteobacteria</taxon>
        <taxon>Cellvibrionales</taxon>
        <taxon>Spongiibacteraceae</taxon>
        <taxon>Spongiibacter</taxon>
    </lineage>
</organism>
<dbReference type="GO" id="GO:0032259">
    <property type="term" value="P:methylation"/>
    <property type="evidence" value="ECO:0007669"/>
    <property type="project" value="UniProtKB-KW"/>
</dbReference>
<proteinExistence type="predicted"/>
<dbReference type="InterPro" id="IPR050078">
    <property type="entry name" value="Ribosomal_L11_MeTrfase_PrmA"/>
</dbReference>